<dbReference type="EMBL" id="CAMPGE010014491">
    <property type="protein sequence ID" value="CAI2373159.1"/>
    <property type="molecule type" value="Genomic_DNA"/>
</dbReference>
<name>A0AAD2CW51_EUPCR</name>
<keyword evidence="2" id="KW-1185">Reference proteome</keyword>
<evidence type="ECO:0000313" key="1">
    <source>
        <dbReference type="EMBL" id="CAI2373159.1"/>
    </source>
</evidence>
<dbReference type="Proteomes" id="UP001295684">
    <property type="component" value="Unassembled WGS sequence"/>
</dbReference>
<comment type="caution">
    <text evidence="1">The sequence shown here is derived from an EMBL/GenBank/DDBJ whole genome shotgun (WGS) entry which is preliminary data.</text>
</comment>
<proteinExistence type="predicted"/>
<protein>
    <submittedName>
        <fullName evidence="1">Uncharacterized protein</fullName>
    </submittedName>
</protein>
<sequence length="259" mass="30474">MENRSDEEGMLKEIRDREYRLSCTVYHKIKATEMKTNCFDANLKSKHYWSHRLYLNFQKSYPKKFIKSLHLMKLFNVPKINLNYIGRKNKCILNFLKSSLPDEVHELCMHTGTSSNIPICYYFKQILRINHKVLKKVSFIRFSIKRNQLMRLMVSFKHVKVFCLSFCKLSIPEPFDLSKSMQNTQIVRIDLYNTGGKLQSDWEHNQEEFKTLIESLATSPALKTTFKEIDLTNCGLTKSEARLVVQNNGFEVLQVQIIS</sequence>
<organism evidence="1 2">
    <name type="scientific">Euplotes crassus</name>
    <dbReference type="NCBI Taxonomy" id="5936"/>
    <lineage>
        <taxon>Eukaryota</taxon>
        <taxon>Sar</taxon>
        <taxon>Alveolata</taxon>
        <taxon>Ciliophora</taxon>
        <taxon>Intramacronucleata</taxon>
        <taxon>Spirotrichea</taxon>
        <taxon>Hypotrichia</taxon>
        <taxon>Euplotida</taxon>
        <taxon>Euplotidae</taxon>
        <taxon>Moneuplotes</taxon>
    </lineage>
</organism>
<dbReference type="AlphaFoldDB" id="A0AAD2CW51"/>
<dbReference type="SUPFAM" id="SSF52047">
    <property type="entry name" value="RNI-like"/>
    <property type="match status" value="1"/>
</dbReference>
<dbReference type="Gene3D" id="3.80.10.10">
    <property type="entry name" value="Ribonuclease Inhibitor"/>
    <property type="match status" value="1"/>
</dbReference>
<dbReference type="InterPro" id="IPR032675">
    <property type="entry name" value="LRR_dom_sf"/>
</dbReference>
<gene>
    <name evidence="1" type="ORF">ECRASSUSDP1_LOCUS14499</name>
</gene>
<accession>A0AAD2CW51</accession>
<reference evidence="1" key="1">
    <citation type="submission" date="2023-07" db="EMBL/GenBank/DDBJ databases">
        <authorList>
            <consortium name="AG Swart"/>
            <person name="Singh M."/>
            <person name="Singh A."/>
            <person name="Seah K."/>
            <person name="Emmerich C."/>
        </authorList>
    </citation>
    <scope>NUCLEOTIDE SEQUENCE</scope>
    <source>
        <strain evidence="1">DP1</strain>
    </source>
</reference>
<evidence type="ECO:0000313" key="2">
    <source>
        <dbReference type="Proteomes" id="UP001295684"/>
    </source>
</evidence>